<dbReference type="EC" id="5.6.2.4" evidence="9"/>
<dbReference type="GO" id="GO:0005524">
    <property type="term" value="F:ATP binding"/>
    <property type="evidence" value="ECO:0007669"/>
    <property type="project" value="UniProtKB-UniRule"/>
</dbReference>
<evidence type="ECO:0000256" key="2">
    <source>
        <dbReference type="ARBA" id="ARBA00022741"/>
    </source>
</evidence>
<comment type="caution">
    <text evidence="14">The sequence shown here is derived from an EMBL/GenBank/DDBJ whole genome shotgun (WGS) entry which is preliminary data.</text>
</comment>
<dbReference type="PANTHER" id="PTHR11070">
    <property type="entry name" value="UVRD / RECB / PCRA DNA HELICASE FAMILY MEMBER"/>
    <property type="match status" value="1"/>
</dbReference>
<feature type="binding site" evidence="12">
    <location>
        <begin position="32"/>
        <end position="39"/>
    </location>
    <ligand>
        <name>ATP</name>
        <dbReference type="ChEBI" id="CHEBI:30616"/>
    </ligand>
</feature>
<comment type="catalytic activity">
    <reaction evidence="8">
        <text>Couples ATP hydrolysis with the unwinding of duplex DNA by translocating in the 3'-5' direction.</text>
        <dbReference type="EC" id="5.6.2.4"/>
    </reaction>
</comment>
<evidence type="ECO:0000256" key="3">
    <source>
        <dbReference type="ARBA" id="ARBA00022801"/>
    </source>
</evidence>
<dbReference type="Gene3D" id="1.10.10.160">
    <property type="match status" value="1"/>
</dbReference>
<evidence type="ECO:0000256" key="5">
    <source>
        <dbReference type="ARBA" id="ARBA00022840"/>
    </source>
</evidence>
<dbReference type="OrthoDB" id="1100019at2"/>
<dbReference type="GO" id="GO:0003677">
    <property type="term" value="F:DNA binding"/>
    <property type="evidence" value="ECO:0007669"/>
    <property type="project" value="UniProtKB-KW"/>
</dbReference>
<evidence type="ECO:0000256" key="7">
    <source>
        <dbReference type="ARBA" id="ARBA00023235"/>
    </source>
</evidence>
<evidence type="ECO:0000313" key="14">
    <source>
        <dbReference type="EMBL" id="PKD17679.1"/>
    </source>
</evidence>
<name>A0A2N0TSG3_9FLAO</name>
<dbReference type="RefSeq" id="WP_079712264.1">
    <property type="nucleotide sequence ID" value="NZ_FUZC01000003.1"/>
</dbReference>
<evidence type="ECO:0000313" key="15">
    <source>
        <dbReference type="Proteomes" id="UP000232673"/>
    </source>
</evidence>
<dbReference type="GO" id="GO:0016887">
    <property type="term" value="F:ATP hydrolysis activity"/>
    <property type="evidence" value="ECO:0007669"/>
    <property type="project" value="RHEA"/>
</dbReference>
<comment type="catalytic activity">
    <reaction evidence="11">
        <text>ATP + H2O = ADP + phosphate + H(+)</text>
        <dbReference type="Rhea" id="RHEA:13065"/>
        <dbReference type="ChEBI" id="CHEBI:15377"/>
        <dbReference type="ChEBI" id="CHEBI:15378"/>
        <dbReference type="ChEBI" id="CHEBI:30616"/>
        <dbReference type="ChEBI" id="CHEBI:43474"/>
        <dbReference type="ChEBI" id="CHEBI:456216"/>
        <dbReference type="EC" id="5.6.2.4"/>
    </reaction>
</comment>
<keyword evidence="4 12" id="KW-0347">Helicase</keyword>
<dbReference type="STRING" id="447422.SAMN05660903_01136"/>
<dbReference type="AlphaFoldDB" id="A0A2N0TSG3"/>
<dbReference type="Pfam" id="PF13361">
    <property type="entry name" value="UvrD_C"/>
    <property type="match status" value="2"/>
</dbReference>
<keyword evidence="5 12" id="KW-0067">ATP-binding</keyword>
<keyword evidence="7" id="KW-0413">Isomerase</keyword>
<keyword evidence="3 12" id="KW-0378">Hydrolase</keyword>
<comment type="similarity">
    <text evidence="1">Belongs to the helicase family. UvrD subfamily.</text>
</comment>
<reference evidence="14 15" key="1">
    <citation type="submission" date="2015-10" db="EMBL/GenBank/DDBJ databases">
        <title>Draft genome sequence of Salegentibacter salinarum KCTC 12975.</title>
        <authorList>
            <person name="Lin W."/>
            <person name="Zheng Q."/>
        </authorList>
    </citation>
    <scope>NUCLEOTIDE SEQUENCE [LARGE SCALE GENOMIC DNA]</scope>
    <source>
        <strain evidence="14 15">KCTC 12975</strain>
    </source>
</reference>
<dbReference type="InterPro" id="IPR014017">
    <property type="entry name" value="DNA_helicase_UvrD-like_C"/>
</dbReference>
<organism evidence="14 15">
    <name type="scientific">Salegentibacter salinarum</name>
    <dbReference type="NCBI Taxonomy" id="447422"/>
    <lineage>
        <taxon>Bacteria</taxon>
        <taxon>Pseudomonadati</taxon>
        <taxon>Bacteroidota</taxon>
        <taxon>Flavobacteriia</taxon>
        <taxon>Flavobacteriales</taxon>
        <taxon>Flavobacteriaceae</taxon>
        <taxon>Salegentibacter</taxon>
    </lineage>
</organism>
<evidence type="ECO:0000259" key="13">
    <source>
        <dbReference type="PROSITE" id="PS51198"/>
    </source>
</evidence>
<evidence type="ECO:0000256" key="12">
    <source>
        <dbReference type="PROSITE-ProRule" id="PRU00560"/>
    </source>
</evidence>
<evidence type="ECO:0000256" key="6">
    <source>
        <dbReference type="ARBA" id="ARBA00023125"/>
    </source>
</evidence>
<dbReference type="InterPro" id="IPR013986">
    <property type="entry name" value="DExx_box_DNA_helicase_dom_sf"/>
</dbReference>
<dbReference type="InterPro" id="IPR014016">
    <property type="entry name" value="UvrD-like_ATP-bd"/>
</dbReference>
<sequence length="621" mass="71873">MNDKFYIDLKLIQSDKSQWNAYNSKGDTVVIAGPGSGKTRILTLKAIKLLKSNIHYPSGLACISYSRETVRELKKRLKEYGYRPNGNDFIGTMHGFCLINILQPFTHLFPQYNVPLPLKIASDELSNSIFRGVLSSMGIKTDEITTKQFIGYKMNINRQRSLSAIGLSQVNVQIDAFEAAAAKEYEKRLENAGHVDFVGMINSATLMIREQDFIKTSLEAKFPWMLIDEYQDLGKALHEMVLELQAVTSIKIFAVGDMNQSIYGFNGAYPDFLEELDGIDDFESIPLTSNYRSNQDIIEGSLDMLTVAPPRPEYSAKKRIDEEAEFTFIVCESEMRPQYEVVAQKVIPKLKEKGISYNEIGILVASSNDVVKMATKLNENNIPFYIVKWDFVNSDIVFWLQECAQWCLDNKIQSFDELFSFWQLQLHVHESERAMWEVIRQRVFFHKVLMESKAKTIVFEWLQFILSELDLKDLLSNSDRYPEENDNLNALLDEAQNKNLKDAPLRRFAFLGEPEDEITITTRHSAKGLEFEAVIMLGMEEERFPYTYMIEEGSRQMQEAHRLCYVSVSRAKRECILIRSKKHTLQTRRGPWLKKYQPSRFWDTLYDRFGSDKNIYKSRGY</sequence>
<dbReference type="Gene3D" id="1.10.486.10">
    <property type="entry name" value="PCRA, domain 4"/>
    <property type="match status" value="1"/>
</dbReference>
<evidence type="ECO:0000256" key="1">
    <source>
        <dbReference type="ARBA" id="ARBA00009922"/>
    </source>
</evidence>
<keyword evidence="6" id="KW-0238">DNA-binding</keyword>
<keyword evidence="2 12" id="KW-0547">Nucleotide-binding</keyword>
<dbReference type="GO" id="GO:0000725">
    <property type="term" value="P:recombinational repair"/>
    <property type="evidence" value="ECO:0007669"/>
    <property type="project" value="TreeGrafter"/>
</dbReference>
<dbReference type="Gene3D" id="3.40.50.300">
    <property type="entry name" value="P-loop containing nucleotide triphosphate hydrolases"/>
    <property type="match status" value="3"/>
</dbReference>
<dbReference type="SUPFAM" id="SSF52540">
    <property type="entry name" value="P-loop containing nucleoside triphosphate hydrolases"/>
    <property type="match status" value="1"/>
</dbReference>
<evidence type="ECO:0000256" key="10">
    <source>
        <dbReference type="ARBA" id="ARBA00034923"/>
    </source>
</evidence>
<dbReference type="Proteomes" id="UP000232673">
    <property type="component" value="Unassembled WGS sequence"/>
</dbReference>
<dbReference type="PANTHER" id="PTHR11070:SF2">
    <property type="entry name" value="ATP-DEPENDENT DNA HELICASE SRS2"/>
    <property type="match status" value="1"/>
</dbReference>
<protein>
    <recommendedName>
        <fullName evidence="9">DNA 3'-5' helicase</fullName>
        <ecNumber evidence="9">5.6.2.4</ecNumber>
    </recommendedName>
    <alternativeName>
        <fullName evidence="10">DNA 3'-5' helicase II</fullName>
    </alternativeName>
</protein>
<proteinExistence type="inferred from homology"/>
<dbReference type="PROSITE" id="PS51198">
    <property type="entry name" value="UVRD_HELICASE_ATP_BIND"/>
    <property type="match status" value="1"/>
</dbReference>
<dbReference type="InterPro" id="IPR000212">
    <property type="entry name" value="DNA_helicase_UvrD/REP"/>
</dbReference>
<dbReference type="Pfam" id="PF00580">
    <property type="entry name" value="UvrD-helicase"/>
    <property type="match status" value="1"/>
</dbReference>
<evidence type="ECO:0000256" key="4">
    <source>
        <dbReference type="ARBA" id="ARBA00022806"/>
    </source>
</evidence>
<evidence type="ECO:0000256" key="11">
    <source>
        <dbReference type="ARBA" id="ARBA00048988"/>
    </source>
</evidence>
<keyword evidence="15" id="KW-1185">Reference proteome</keyword>
<evidence type="ECO:0000256" key="8">
    <source>
        <dbReference type="ARBA" id="ARBA00034617"/>
    </source>
</evidence>
<dbReference type="GO" id="GO:0043138">
    <property type="term" value="F:3'-5' DNA helicase activity"/>
    <property type="evidence" value="ECO:0007669"/>
    <property type="project" value="UniProtKB-EC"/>
</dbReference>
<evidence type="ECO:0000256" key="9">
    <source>
        <dbReference type="ARBA" id="ARBA00034808"/>
    </source>
</evidence>
<feature type="domain" description="UvrD-like helicase ATP-binding" evidence="13">
    <location>
        <begin position="11"/>
        <end position="294"/>
    </location>
</feature>
<dbReference type="InterPro" id="IPR027417">
    <property type="entry name" value="P-loop_NTPase"/>
</dbReference>
<accession>A0A2N0TSG3</accession>
<dbReference type="EMBL" id="LKTS01000034">
    <property type="protein sequence ID" value="PKD17679.1"/>
    <property type="molecule type" value="Genomic_DNA"/>
</dbReference>
<gene>
    <name evidence="14" type="ORF">APR41_05575</name>
</gene>